<feature type="transmembrane region" description="Helical" evidence="1">
    <location>
        <begin position="52"/>
        <end position="68"/>
    </location>
</feature>
<organism evidence="2 3">
    <name type="scientific">Paenibacillus alvei</name>
    <name type="common">Bacillus alvei</name>
    <dbReference type="NCBI Taxonomy" id="44250"/>
    <lineage>
        <taxon>Bacteria</taxon>
        <taxon>Bacillati</taxon>
        <taxon>Bacillota</taxon>
        <taxon>Bacilli</taxon>
        <taxon>Bacillales</taxon>
        <taxon>Paenibacillaceae</taxon>
        <taxon>Paenibacillus</taxon>
    </lineage>
</organism>
<evidence type="ECO:0000313" key="3">
    <source>
        <dbReference type="Proteomes" id="UP000552038"/>
    </source>
</evidence>
<dbReference type="Pfam" id="PF09819">
    <property type="entry name" value="ABC_cobalt"/>
    <property type="match status" value="1"/>
</dbReference>
<accession>A0AAP7DH53</accession>
<gene>
    <name evidence="2" type="ORF">HMI46_06315</name>
</gene>
<dbReference type="RefSeq" id="WP_171415583.1">
    <property type="nucleotide sequence ID" value="NZ_JABFOR010000005.1"/>
</dbReference>
<keyword evidence="1" id="KW-1133">Transmembrane helix</keyword>
<feature type="transmembrane region" description="Helical" evidence="1">
    <location>
        <begin position="121"/>
        <end position="144"/>
    </location>
</feature>
<name>A0AAP7DH53_PAEAL</name>
<dbReference type="AlphaFoldDB" id="A0AAP7DH53"/>
<dbReference type="EMBL" id="JABFOR010000005">
    <property type="protein sequence ID" value="NOJ70163.1"/>
    <property type="molecule type" value="Genomic_DNA"/>
</dbReference>
<keyword evidence="1" id="KW-0472">Membrane</keyword>
<sequence length="200" mass="21753">MLPEQQRSSNKKLKFTDILITVMIGVVFGVIFKMWESVYSLAKPLFPQAGQLTYGRWFMAGPFAYLVIRKPGVCFLASLAAANLSAILGSAWGLETIVYGCVQGLAAELAFASTGYRKHSIFLAGLAGILSAIGSFVIDLAYGYADYETWVLVLKYGLRVISAFIFAGIFAGLLVRALEATGVTKSIRPLSKEDYAVLDR</sequence>
<evidence type="ECO:0000313" key="2">
    <source>
        <dbReference type="EMBL" id="NOJ70163.1"/>
    </source>
</evidence>
<protein>
    <submittedName>
        <fullName evidence="2">Thiamine ABC transporter permease</fullName>
    </submittedName>
</protein>
<comment type="caution">
    <text evidence="2">The sequence shown here is derived from an EMBL/GenBank/DDBJ whole genome shotgun (WGS) entry which is preliminary data.</text>
</comment>
<feature type="transmembrane region" description="Helical" evidence="1">
    <location>
        <begin position="156"/>
        <end position="178"/>
    </location>
</feature>
<evidence type="ECO:0000256" key="1">
    <source>
        <dbReference type="SAM" id="Phobius"/>
    </source>
</evidence>
<feature type="transmembrane region" description="Helical" evidence="1">
    <location>
        <begin position="12"/>
        <end position="32"/>
    </location>
</feature>
<dbReference type="PIRSF" id="PIRSF037394">
    <property type="entry name" value="ABC_thiamine-permease_YkoE_prd"/>
    <property type="match status" value="1"/>
</dbReference>
<dbReference type="Proteomes" id="UP000552038">
    <property type="component" value="Unassembled WGS sequence"/>
</dbReference>
<proteinExistence type="predicted"/>
<reference evidence="2 3" key="1">
    <citation type="submission" date="2020-05" db="EMBL/GenBank/DDBJ databases">
        <title>Whole genome sequencing and identification of novel metabolites from Paenibacillus alvei strain JR949.</title>
        <authorList>
            <person name="Rajendhran J."/>
            <person name="Sree Pranav P."/>
            <person name="Mahalakshmi B."/>
            <person name="Karthikeyan R."/>
        </authorList>
    </citation>
    <scope>NUCLEOTIDE SEQUENCE [LARGE SCALE GENOMIC DNA]</scope>
    <source>
        <strain evidence="2 3">JR949</strain>
    </source>
</reference>
<dbReference type="InterPro" id="IPR017195">
    <property type="entry name" value="ABC_thiamin-permease_prd"/>
</dbReference>
<keyword evidence="1" id="KW-0812">Transmembrane</keyword>